<evidence type="ECO:0000256" key="2">
    <source>
        <dbReference type="SAM" id="Phobius"/>
    </source>
</evidence>
<accession>A0A812YNQ5</accession>
<feature type="transmembrane region" description="Helical" evidence="2">
    <location>
        <begin position="131"/>
        <end position="150"/>
    </location>
</feature>
<keyword evidence="4" id="KW-1185">Reference proteome</keyword>
<keyword evidence="2" id="KW-1133">Transmembrane helix</keyword>
<feature type="transmembrane region" description="Helical" evidence="2">
    <location>
        <begin position="209"/>
        <end position="226"/>
    </location>
</feature>
<keyword evidence="2" id="KW-0812">Transmembrane</keyword>
<organism evidence="3 4">
    <name type="scientific">Symbiodinium necroappetens</name>
    <dbReference type="NCBI Taxonomy" id="1628268"/>
    <lineage>
        <taxon>Eukaryota</taxon>
        <taxon>Sar</taxon>
        <taxon>Alveolata</taxon>
        <taxon>Dinophyceae</taxon>
        <taxon>Suessiales</taxon>
        <taxon>Symbiodiniaceae</taxon>
        <taxon>Symbiodinium</taxon>
    </lineage>
</organism>
<feature type="transmembrane region" description="Helical" evidence="2">
    <location>
        <begin position="182"/>
        <end position="202"/>
    </location>
</feature>
<evidence type="ECO:0000313" key="4">
    <source>
        <dbReference type="Proteomes" id="UP000601435"/>
    </source>
</evidence>
<keyword evidence="2" id="KW-0472">Membrane</keyword>
<feature type="transmembrane region" description="Helical" evidence="2">
    <location>
        <begin position="232"/>
        <end position="253"/>
    </location>
</feature>
<dbReference type="AlphaFoldDB" id="A0A812YNQ5"/>
<evidence type="ECO:0000313" key="3">
    <source>
        <dbReference type="EMBL" id="CAE7785284.1"/>
    </source>
</evidence>
<comment type="caution">
    <text evidence="3">The sequence shown here is derived from an EMBL/GenBank/DDBJ whole genome shotgun (WGS) entry which is preliminary data.</text>
</comment>
<feature type="transmembrane region" description="Helical" evidence="2">
    <location>
        <begin position="157"/>
        <end position="176"/>
    </location>
</feature>
<dbReference type="OrthoDB" id="431185at2759"/>
<feature type="region of interest" description="Disordered" evidence="1">
    <location>
        <begin position="13"/>
        <end position="33"/>
    </location>
</feature>
<dbReference type="Proteomes" id="UP000601435">
    <property type="component" value="Unassembled WGS sequence"/>
</dbReference>
<gene>
    <name evidence="3" type="ORF">SNEC2469_LOCUS23037</name>
</gene>
<sequence>MVTGRYSGGAHLCLQSVDPSNQRKKQQRDTAEGVPQIVAKTWNGHNSTADVSPLMRRSELQAFRPNGMQRSRHQVTAQGAEAPVRGLAGTPDVIDIGLHQSCDGLANFTGSDDSPLFVYANSFSDWLNGTSYQWTVAAAALLVGLCLTWDGPRMWKLLFTGAVSALAAGAACYEANVQEIGFFSTSILMAQAAGTLGLATLWGFEGSQVLLGACSGFAAAFGMGAWTKPLDAQLPGLSICWYIVGAVFGVLVFTTWRRPMLACLAPMLGGLLTASGVGVLVCEAGLRTPFLPRGHESWSTAAAALLGLSGTSSLALYGASVFVAAAVNEFDDSRRPMAVALLAAPIVLTALAHLACKSSSDSSSCPEWAVPGEGWKWPAAGCLVWAAVTAFTAWVQLDMLEQESEEEDVWHEYPWPLGGRKRRSWRMEEGDDWHH</sequence>
<feature type="transmembrane region" description="Helical" evidence="2">
    <location>
        <begin position="260"/>
        <end position="281"/>
    </location>
</feature>
<feature type="transmembrane region" description="Helical" evidence="2">
    <location>
        <begin position="301"/>
        <end position="325"/>
    </location>
</feature>
<feature type="transmembrane region" description="Helical" evidence="2">
    <location>
        <begin position="375"/>
        <end position="395"/>
    </location>
</feature>
<reference evidence="3" key="1">
    <citation type="submission" date="2021-02" db="EMBL/GenBank/DDBJ databases">
        <authorList>
            <person name="Dougan E. K."/>
            <person name="Rhodes N."/>
            <person name="Thang M."/>
            <person name="Chan C."/>
        </authorList>
    </citation>
    <scope>NUCLEOTIDE SEQUENCE</scope>
</reference>
<proteinExistence type="predicted"/>
<feature type="transmembrane region" description="Helical" evidence="2">
    <location>
        <begin position="337"/>
        <end position="355"/>
    </location>
</feature>
<dbReference type="EMBL" id="CAJNJA010042586">
    <property type="protein sequence ID" value="CAE7785284.1"/>
    <property type="molecule type" value="Genomic_DNA"/>
</dbReference>
<protein>
    <recommendedName>
        <fullName evidence="5">DUF4203 domain-containing protein</fullName>
    </recommendedName>
</protein>
<name>A0A812YNQ5_9DINO</name>
<evidence type="ECO:0008006" key="5">
    <source>
        <dbReference type="Google" id="ProtNLM"/>
    </source>
</evidence>
<evidence type="ECO:0000256" key="1">
    <source>
        <dbReference type="SAM" id="MobiDB-lite"/>
    </source>
</evidence>